<evidence type="ECO:0000256" key="3">
    <source>
        <dbReference type="ARBA" id="ARBA00023239"/>
    </source>
</evidence>
<keyword evidence="2 4" id="KW-0831">Ubiquinone biosynthesis</keyword>
<accession>A0ABN8W9N3</accession>
<feature type="binding site" evidence="4">
    <location>
        <position position="115"/>
    </location>
    <ligand>
        <name>substrate</name>
    </ligand>
</feature>
<dbReference type="InterPro" id="IPR007440">
    <property type="entry name" value="Chorismate--pyruvate_lyase"/>
</dbReference>
<comment type="catalytic activity">
    <reaction evidence="4">
        <text>chorismate = 4-hydroxybenzoate + pyruvate</text>
        <dbReference type="Rhea" id="RHEA:16505"/>
        <dbReference type="ChEBI" id="CHEBI:15361"/>
        <dbReference type="ChEBI" id="CHEBI:17879"/>
        <dbReference type="ChEBI" id="CHEBI:29748"/>
        <dbReference type="EC" id="4.1.3.40"/>
    </reaction>
</comment>
<evidence type="ECO:0000313" key="6">
    <source>
        <dbReference type="Proteomes" id="UP001154272"/>
    </source>
</evidence>
<feature type="binding site" evidence="4">
    <location>
        <position position="167"/>
    </location>
    <ligand>
        <name>substrate</name>
    </ligand>
</feature>
<dbReference type="SUPFAM" id="SSF64288">
    <property type="entry name" value="Chorismate lyase-like"/>
    <property type="match status" value="1"/>
</dbReference>
<protein>
    <recommendedName>
        <fullName evidence="4">Probable chorismate pyruvate-lyase</fullName>
        <shortName evidence="4">CL</shortName>
        <shortName evidence="4">CPL</shortName>
        <ecNumber evidence="4">4.1.3.40</ecNumber>
    </recommendedName>
</protein>
<evidence type="ECO:0000256" key="1">
    <source>
        <dbReference type="ARBA" id="ARBA00022490"/>
    </source>
</evidence>
<dbReference type="InterPro" id="IPR028978">
    <property type="entry name" value="Chorismate_lyase_/UTRA_dom_sf"/>
</dbReference>
<comment type="caution">
    <text evidence="4">Lacks conserved residue(s) required for the propagation of feature annotation.</text>
</comment>
<evidence type="ECO:0000256" key="4">
    <source>
        <dbReference type="HAMAP-Rule" id="MF_01632"/>
    </source>
</evidence>
<keyword evidence="3 4" id="KW-0456">Lyase</keyword>
<organism evidence="5 6">
    <name type="scientific">Commensalibacter papalotli</name>
    <name type="common">ex Botero et al. 2024</name>
    <dbReference type="NCBI Taxonomy" id="2972766"/>
    <lineage>
        <taxon>Bacteria</taxon>
        <taxon>Pseudomonadati</taxon>
        <taxon>Pseudomonadota</taxon>
        <taxon>Alphaproteobacteria</taxon>
        <taxon>Acetobacterales</taxon>
        <taxon>Acetobacteraceae</taxon>
    </lineage>
</organism>
<dbReference type="EMBL" id="CAMXCH010000002">
    <property type="protein sequence ID" value="CAI3938272.1"/>
    <property type="molecule type" value="Genomic_DNA"/>
</dbReference>
<proteinExistence type="inferred from homology"/>
<dbReference type="Pfam" id="PF04345">
    <property type="entry name" value="Chor_lyase"/>
    <property type="match status" value="1"/>
</dbReference>
<reference evidence="5" key="1">
    <citation type="submission" date="2022-10" db="EMBL/GenBank/DDBJ databases">
        <authorList>
            <person name="Botero Cardona J."/>
        </authorList>
    </citation>
    <scope>NUCLEOTIDE SEQUENCE</scope>
    <source>
        <strain evidence="5">R-83534</strain>
    </source>
</reference>
<comment type="subcellular location">
    <subcellularLocation>
        <location evidence="4">Cytoplasm</location>
    </subcellularLocation>
</comment>
<dbReference type="EC" id="4.1.3.40" evidence="4"/>
<evidence type="ECO:0000313" key="5">
    <source>
        <dbReference type="EMBL" id="CAI3938272.1"/>
    </source>
</evidence>
<dbReference type="PANTHER" id="PTHR38683">
    <property type="entry name" value="CHORISMATE PYRUVATE-LYASE"/>
    <property type="match status" value="1"/>
</dbReference>
<dbReference type="HAMAP" id="MF_01632">
    <property type="entry name" value="UbiC"/>
    <property type="match status" value="1"/>
</dbReference>
<comment type="pathway">
    <text evidence="4">Cofactor biosynthesis; ubiquinone biosynthesis.</text>
</comment>
<keyword evidence="1 4" id="KW-0963">Cytoplasm</keyword>
<comment type="similarity">
    <text evidence="4">Belongs to the UbiC family.</text>
</comment>
<dbReference type="Proteomes" id="UP001154272">
    <property type="component" value="Unassembled WGS sequence"/>
</dbReference>
<comment type="function">
    <text evidence="4">Removes the pyruvyl group from chorismate, with concomitant aromatization of the ring, to provide 4-hydroxybenzoate (4HB) for the ubiquinone pathway.</text>
</comment>
<dbReference type="Gene3D" id="3.40.1410.10">
    <property type="entry name" value="Chorismate lyase-like"/>
    <property type="match status" value="1"/>
</dbReference>
<evidence type="ECO:0000256" key="2">
    <source>
        <dbReference type="ARBA" id="ARBA00022688"/>
    </source>
</evidence>
<keyword evidence="6" id="KW-1185">Reference proteome</keyword>
<dbReference type="GO" id="GO:0016829">
    <property type="term" value="F:lyase activity"/>
    <property type="evidence" value="ECO:0007669"/>
    <property type="project" value="UniProtKB-KW"/>
</dbReference>
<sequence>MHKMIKLCWQNYNEIKDQLSIVEKDWLFDKGSLTKRLIELSQNAFSLEILSEKKQFLREDEYTILNISSLQQAWVREVILKGNDTPWVYARSIILSDSIKENDPETLKNIGKQPLGSMLFNRGSFNRSIIEVTRYPKEIISLEYIHTYLWARRSCFKSNTQTILVQEIFLPEFWKANL</sequence>
<gene>
    <name evidence="4" type="primary">ubiC</name>
    <name evidence="5" type="ORF">R83534S58_LOCUS965</name>
</gene>
<dbReference type="PANTHER" id="PTHR38683:SF1">
    <property type="entry name" value="CHORISMATE PYRUVATE-LYASE"/>
    <property type="match status" value="1"/>
</dbReference>
<name>A0ABN8W9N3_9PROT</name>
<feature type="binding site" evidence="4">
    <location>
        <position position="76"/>
    </location>
    <ligand>
        <name>substrate</name>
    </ligand>
</feature>
<comment type="caution">
    <text evidence="5">The sequence shown here is derived from an EMBL/GenBank/DDBJ whole genome shotgun (WGS) entry which is preliminary data.</text>
</comment>
<keyword evidence="4" id="KW-0670">Pyruvate</keyword>